<dbReference type="InterPro" id="IPR058240">
    <property type="entry name" value="rSAM_sf"/>
</dbReference>
<evidence type="ECO:0000256" key="10">
    <source>
        <dbReference type="ARBA" id="ARBA00022679"/>
    </source>
</evidence>
<sequence>MCTKELVHLAGIRKEEDSLCLYNAAASIRDGYHKAVTFSPKVFIPLTRLCRDQCGYCTFAQPPVPGRRSFMTLKEVLHVSSLGAQQGATEVLFTLGDKPELLYPEARGELRQMGYETTLEYVAAAATAVMTETGLLPHINAGTMGLAEIQALRKVSAGQGLMLETASSRLMQPGMPHHNCPDKEPALRLATIEAAGKAGVPYTSGILIGIGETRLERIESLLAIRDLHQQYGHIQELIIQNFVPKKNTAMAAVAEPPFTELLWTVAVARLLFGPSMNVQAPPNLTPGIAGADLGWRALINAGANDFGGISPLTKDYVNPEKPWPHVADLAAAVAACGKALVPRLTVYPETVRQGHVWLDDTDLLPSRHGDASASTSQTGNTQSSIPLPRVKKGERKWQVELGANGLLRGCNGPTTSIEVEDLLLQVLDNGHELSEDEITALFSARGADFDAVCRAADTLRQRLCGDTVAYAVNRNINYTNKCTYKCGFCAFSKGRVAEELRGAPYLLPYSEVTRRTAEAWDRGATEVCMQGGIHPDFTGDTYLRLLAAAKAGAPDVHVHAFSPLEVTQGAATLGWPLHKYLTALRDAGLGSLPGTAAEVLDDKVRDIICPDKLSTSLWLEVIETAHEVGLPTTSTIMFGHVDGPCNWARHLTALRALQQRTGGITEFVPLPFVHMEAPIYLKGRARRGPTLHECFLMHAVARLALGAALPNIQASWVKMGPERAAALLSSGCNDMGGSIMNESITRAAGAKHGQELPPERMEELILAAGRTPRQRTTLYGSPPRAQQAKSYNAAPLAPVFQPSQQRDVLLVT</sequence>
<accession>A0ABR2YDR1</accession>
<evidence type="ECO:0000256" key="9">
    <source>
        <dbReference type="ARBA" id="ARBA00022485"/>
    </source>
</evidence>
<proteinExistence type="inferred from homology"/>
<protein>
    <recommendedName>
        <fullName evidence="8">FO synthase</fullName>
        <ecNumber evidence="7">2.5.1.147</ecNumber>
        <ecNumber evidence="6">4.3.1.32</ecNumber>
    </recommendedName>
</protein>
<dbReference type="SFLD" id="SFLDG01064">
    <property type="entry name" value="F420__menaquinone_cofactor_bio"/>
    <property type="match status" value="3"/>
</dbReference>
<dbReference type="SFLD" id="SFLDF00294">
    <property type="entry name" value="7_8-didemethyl-8-hydroxy-5-dea"/>
    <property type="match status" value="1"/>
</dbReference>
<keyword evidence="13" id="KW-0408">Iron</keyword>
<dbReference type="Pfam" id="PF04055">
    <property type="entry name" value="Radical_SAM"/>
    <property type="match status" value="2"/>
</dbReference>
<evidence type="ECO:0000256" key="1">
    <source>
        <dbReference type="ARBA" id="ARBA00001966"/>
    </source>
</evidence>
<dbReference type="InterPro" id="IPR020050">
    <property type="entry name" value="FO_synthase_su2"/>
</dbReference>
<dbReference type="SFLD" id="SFLDF00343">
    <property type="entry name" value="aminofutalosine_synthase_(mqnE"/>
    <property type="match status" value="1"/>
</dbReference>
<comment type="catalytic activity">
    <reaction evidence="16">
        <text>5-amino-6-(D-ribitylamino)uracil + L-tyrosine + S-adenosyl-L-methionine = 5-amino-5-(4-hydroxybenzyl)-6-(D-ribitylimino)-5,6-dihydrouracil + 2-iminoacetate + 5'-deoxyadenosine + L-methionine + H(+)</text>
        <dbReference type="Rhea" id="RHEA:55200"/>
        <dbReference type="ChEBI" id="CHEBI:15378"/>
        <dbReference type="ChEBI" id="CHEBI:15934"/>
        <dbReference type="ChEBI" id="CHEBI:17319"/>
        <dbReference type="ChEBI" id="CHEBI:57844"/>
        <dbReference type="ChEBI" id="CHEBI:58315"/>
        <dbReference type="ChEBI" id="CHEBI:59789"/>
        <dbReference type="ChEBI" id="CHEBI:77846"/>
        <dbReference type="ChEBI" id="CHEBI:85936"/>
        <dbReference type="EC" id="2.5.1.147"/>
    </reaction>
</comment>
<dbReference type="EC" id="4.3.1.32" evidence="6"/>
<dbReference type="InterPro" id="IPR007197">
    <property type="entry name" value="rSAM"/>
</dbReference>
<feature type="region of interest" description="Disordered" evidence="18">
    <location>
        <begin position="367"/>
        <end position="387"/>
    </location>
</feature>
<dbReference type="SFLD" id="SFLDS00029">
    <property type="entry name" value="Radical_SAM"/>
    <property type="match status" value="3"/>
</dbReference>
<dbReference type="InterPro" id="IPR013785">
    <property type="entry name" value="Aldolase_TIM"/>
</dbReference>
<comment type="catalytic activity">
    <reaction evidence="17">
        <text>5-amino-5-(4-hydroxybenzyl)-6-(D-ribitylimino)-5,6-dihydrouracil + S-adenosyl-L-methionine = 7,8-didemethyl-8-hydroxy-5-deazariboflavin + 5'-deoxyadenosine + L-methionine + NH4(+) + H(+)</text>
        <dbReference type="Rhea" id="RHEA:55204"/>
        <dbReference type="ChEBI" id="CHEBI:15378"/>
        <dbReference type="ChEBI" id="CHEBI:17319"/>
        <dbReference type="ChEBI" id="CHEBI:28938"/>
        <dbReference type="ChEBI" id="CHEBI:57844"/>
        <dbReference type="ChEBI" id="CHEBI:59789"/>
        <dbReference type="ChEBI" id="CHEBI:59904"/>
        <dbReference type="ChEBI" id="CHEBI:85936"/>
        <dbReference type="EC" id="4.3.1.32"/>
    </reaction>
</comment>
<comment type="caution">
    <text evidence="20">The sequence shown here is derived from an EMBL/GenBank/DDBJ whole genome shotgun (WGS) entry which is preliminary data.</text>
</comment>
<dbReference type="EC" id="2.5.1.147" evidence="7"/>
<dbReference type="Gene3D" id="3.20.20.70">
    <property type="entry name" value="Aldolase class I"/>
    <property type="match status" value="2"/>
</dbReference>
<evidence type="ECO:0000256" key="12">
    <source>
        <dbReference type="ARBA" id="ARBA00022723"/>
    </source>
</evidence>
<evidence type="ECO:0000256" key="5">
    <source>
        <dbReference type="ARBA" id="ARBA00010826"/>
    </source>
</evidence>
<dbReference type="SFLD" id="SFLDG01388">
    <property type="entry name" value="7_8-didemethyl-8-hydroxy-5-dea"/>
    <property type="match status" value="2"/>
</dbReference>
<dbReference type="PANTHER" id="PTHR43076">
    <property type="entry name" value="FO SYNTHASE (COFH)"/>
    <property type="match status" value="1"/>
</dbReference>
<dbReference type="EMBL" id="JALJOT010000014">
    <property type="protein sequence ID" value="KAK9903357.1"/>
    <property type="molecule type" value="Genomic_DNA"/>
</dbReference>
<dbReference type="NCBIfam" id="TIGR03550">
    <property type="entry name" value="F420_cofG"/>
    <property type="match status" value="1"/>
</dbReference>
<keyword evidence="9" id="KW-0004">4Fe-4S</keyword>
<dbReference type="InterPro" id="IPR006638">
    <property type="entry name" value="Elp3/MiaA/NifB-like_rSAM"/>
</dbReference>
<evidence type="ECO:0000256" key="15">
    <source>
        <dbReference type="ARBA" id="ARBA00023239"/>
    </source>
</evidence>
<evidence type="ECO:0000313" key="21">
    <source>
        <dbReference type="Proteomes" id="UP001491310"/>
    </source>
</evidence>
<dbReference type="PROSITE" id="PS51918">
    <property type="entry name" value="RADICAL_SAM"/>
    <property type="match status" value="2"/>
</dbReference>
<comment type="pathway">
    <text evidence="3">Cofactor biosynthesis; coenzyme F0 biosynthesis.</text>
</comment>
<evidence type="ECO:0000256" key="13">
    <source>
        <dbReference type="ARBA" id="ARBA00023004"/>
    </source>
</evidence>
<gene>
    <name evidence="20" type="ORF">WJX75_003703</name>
</gene>
<dbReference type="PANTHER" id="PTHR43076:SF1">
    <property type="entry name" value="LIPOYL SYNTHASE 2"/>
    <property type="match status" value="1"/>
</dbReference>
<dbReference type="Proteomes" id="UP001491310">
    <property type="component" value="Unassembled WGS sequence"/>
</dbReference>
<dbReference type="HAMAP" id="MF_01611">
    <property type="entry name" value="FO_synth_sub1"/>
    <property type="match status" value="1"/>
</dbReference>
<dbReference type="NCBIfam" id="TIGR00423">
    <property type="entry name" value="CofH family radical SAM protein"/>
    <property type="match status" value="1"/>
</dbReference>
<keyword evidence="11" id="KW-0949">S-adenosyl-L-methionine</keyword>
<comment type="function">
    <text evidence="2">Catalyzes the radical-mediated synthesis of 7,8-didemethyl-8-hydroxy-5-deazariboflavin (FO) from 5-amino-6-(D-ribitylamino)uracil and L-tyrosine.</text>
</comment>
<comment type="similarity">
    <text evidence="5">In the N-terminal section; belongs to the radical SAM superfamily. CofG family.</text>
</comment>
<reference evidence="20 21" key="1">
    <citation type="journal article" date="2024" name="Nat. Commun.">
        <title>Phylogenomics reveals the evolutionary origins of lichenization in chlorophyte algae.</title>
        <authorList>
            <person name="Puginier C."/>
            <person name="Libourel C."/>
            <person name="Otte J."/>
            <person name="Skaloud P."/>
            <person name="Haon M."/>
            <person name="Grisel S."/>
            <person name="Petersen M."/>
            <person name="Berrin J.G."/>
            <person name="Delaux P.M."/>
            <person name="Dal Grande F."/>
            <person name="Keller J."/>
        </authorList>
    </citation>
    <scope>NUCLEOTIDE SEQUENCE [LARGE SCALE GENOMIC DNA]</scope>
    <source>
        <strain evidence="20 21">SAG 216-7</strain>
    </source>
</reference>
<evidence type="ECO:0000256" key="2">
    <source>
        <dbReference type="ARBA" id="ARBA00003692"/>
    </source>
</evidence>
<dbReference type="CDD" id="cd01335">
    <property type="entry name" value="Radical_SAM"/>
    <property type="match status" value="2"/>
</dbReference>
<organism evidence="20 21">
    <name type="scientific">Coccomyxa subellipsoidea</name>
    <dbReference type="NCBI Taxonomy" id="248742"/>
    <lineage>
        <taxon>Eukaryota</taxon>
        <taxon>Viridiplantae</taxon>
        <taxon>Chlorophyta</taxon>
        <taxon>core chlorophytes</taxon>
        <taxon>Trebouxiophyceae</taxon>
        <taxon>Trebouxiophyceae incertae sedis</taxon>
        <taxon>Coccomyxaceae</taxon>
        <taxon>Coccomyxa</taxon>
    </lineage>
</organism>
<evidence type="ECO:0000256" key="4">
    <source>
        <dbReference type="ARBA" id="ARBA00010051"/>
    </source>
</evidence>
<dbReference type="InterPro" id="IPR045567">
    <property type="entry name" value="CofH/MnqC-like_C"/>
</dbReference>
<dbReference type="HAMAP" id="MF_01612">
    <property type="entry name" value="FO_synth_sub2"/>
    <property type="match status" value="1"/>
</dbReference>
<evidence type="ECO:0000256" key="17">
    <source>
        <dbReference type="ARBA" id="ARBA00048974"/>
    </source>
</evidence>
<feature type="compositionally biased region" description="Polar residues" evidence="18">
    <location>
        <begin position="372"/>
        <end position="385"/>
    </location>
</feature>
<comment type="similarity">
    <text evidence="4">In the C-terminal section; belongs to the radical SAM superfamily. CofH family.</text>
</comment>
<evidence type="ECO:0000256" key="18">
    <source>
        <dbReference type="SAM" id="MobiDB-lite"/>
    </source>
</evidence>
<dbReference type="SUPFAM" id="SSF102114">
    <property type="entry name" value="Radical SAM enzymes"/>
    <property type="match status" value="2"/>
</dbReference>
<feature type="domain" description="Radical SAM core" evidence="19">
    <location>
        <begin position="36"/>
        <end position="275"/>
    </location>
</feature>
<dbReference type="Pfam" id="PF19288">
    <property type="entry name" value="CofH_C"/>
    <property type="match status" value="1"/>
</dbReference>
<evidence type="ECO:0000256" key="14">
    <source>
        <dbReference type="ARBA" id="ARBA00023014"/>
    </source>
</evidence>
<dbReference type="InterPro" id="IPR019939">
    <property type="entry name" value="CofG_family"/>
</dbReference>
<comment type="cofactor">
    <cofactor evidence="1">
        <name>[4Fe-4S] cluster</name>
        <dbReference type="ChEBI" id="CHEBI:49883"/>
    </cofactor>
</comment>
<evidence type="ECO:0000313" key="20">
    <source>
        <dbReference type="EMBL" id="KAK9903357.1"/>
    </source>
</evidence>
<keyword evidence="12" id="KW-0479">Metal-binding</keyword>
<dbReference type="InterPro" id="IPR034405">
    <property type="entry name" value="F420"/>
</dbReference>
<dbReference type="SMART" id="SM00729">
    <property type="entry name" value="Elp3"/>
    <property type="match status" value="1"/>
</dbReference>
<evidence type="ECO:0000256" key="3">
    <source>
        <dbReference type="ARBA" id="ARBA00004712"/>
    </source>
</evidence>
<feature type="domain" description="Radical SAM core" evidence="19">
    <location>
        <begin position="468"/>
        <end position="708"/>
    </location>
</feature>
<dbReference type="InterPro" id="IPR019940">
    <property type="entry name" value="CofH_family"/>
</dbReference>
<dbReference type="NCBIfam" id="NF004884">
    <property type="entry name" value="PRK06245.1"/>
    <property type="match status" value="1"/>
</dbReference>
<keyword evidence="21" id="KW-1185">Reference proteome</keyword>
<evidence type="ECO:0000256" key="8">
    <source>
        <dbReference type="ARBA" id="ARBA00022220"/>
    </source>
</evidence>
<keyword evidence="15" id="KW-0456">Lyase</keyword>
<evidence type="ECO:0000256" key="7">
    <source>
        <dbReference type="ARBA" id="ARBA00012289"/>
    </source>
</evidence>
<evidence type="ECO:0000256" key="11">
    <source>
        <dbReference type="ARBA" id="ARBA00022691"/>
    </source>
</evidence>
<name>A0ABR2YDR1_9CHLO</name>
<dbReference type="SFLD" id="SFLDG01389">
    <property type="entry name" value="menaquinone_synthsis_involved"/>
    <property type="match status" value="1"/>
</dbReference>
<evidence type="ECO:0000256" key="6">
    <source>
        <dbReference type="ARBA" id="ARBA00012126"/>
    </source>
</evidence>
<evidence type="ECO:0000256" key="16">
    <source>
        <dbReference type="ARBA" id="ARBA00048468"/>
    </source>
</evidence>
<dbReference type="NCBIfam" id="TIGR03551">
    <property type="entry name" value="F420_cofH"/>
    <property type="match status" value="1"/>
</dbReference>
<keyword evidence="14" id="KW-0411">Iron-sulfur</keyword>
<keyword evidence="10" id="KW-0808">Transferase</keyword>
<evidence type="ECO:0000259" key="19">
    <source>
        <dbReference type="PROSITE" id="PS51918"/>
    </source>
</evidence>